<evidence type="ECO:0000313" key="4">
    <source>
        <dbReference type="Proteomes" id="UP000054558"/>
    </source>
</evidence>
<evidence type="ECO:0000256" key="1">
    <source>
        <dbReference type="SAM" id="MobiDB-lite"/>
    </source>
</evidence>
<sequence>MVLTPPTVSRPWYASSTFIVAAAVAVVIALVAIMLFAFFRVSSGSSSAVAVANAPRSAAAKCADFRCSDVRDLIPGALAGSFPDASDDPTAFRIIDVIPVADPNPAHLDSASCKVTYQHGNVQKTRRMSFAPRVGACGFVLDGMSMPGGGDFCDDIKCLTQTSSGRPVDDDGAAARKEWNVRRYATPATVSSRQSVISNATSTTPPNGNPTIVSTVTPPAMPTAVISTPPPPAAPAPSSVGNLCELRFIAPNWGTVGTDAIETQVRRGRWLASGSLPDGTIITLTHIKEWSVPDGLANKDPVLSMPLNFGAEVTYRFIDPNTRAPVTGFGIDEYALGLGFVGISIALFVQYGRLKKLGGTDVALKAATQQVMYLAIASLLMGLVLAILGFATVSSPRGSGSGDVEGGKTEADDARNYSIDAFPDFEDRMLAQQLHNLDGRSALLDSQKDTLRARLNAARPRPAAAPLEHV</sequence>
<organism evidence="3 4">
    <name type="scientific">Klebsormidium nitens</name>
    <name type="common">Green alga</name>
    <name type="synonym">Ulothrix nitens</name>
    <dbReference type="NCBI Taxonomy" id="105231"/>
    <lineage>
        <taxon>Eukaryota</taxon>
        <taxon>Viridiplantae</taxon>
        <taxon>Streptophyta</taxon>
        <taxon>Klebsormidiophyceae</taxon>
        <taxon>Klebsormidiales</taxon>
        <taxon>Klebsormidiaceae</taxon>
        <taxon>Klebsormidium</taxon>
    </lineage>
</organism>
<evidence type="ECO:0000256" key="2">
    <source>
        <dbReference type="SAM" id="Phobius"/>
    </source>
</evidence>
<feature type="transmembrane region" description="Helical" evidence="2">
    <location>
        <begin position="334"/>
        <end position="351"/>
    </location>
</feature>
<evidence type="ECO:0000313" key="3">
    <source>
        <dbReference type="EMBL" id="GAQ85087.1"/>
    </source>
</evidence>
<accession>A0A1Y1I8Q0</accession>
<reference evidence="3 4" key="1">
    <citation type="journal article" date="2014" name="Nat. Commun.">
        <title>Klebsormidium flaccidum genome reveals primary factors for plant terrestrial adaptation.</title>
        <authorList>
            <person name="Hori K."/>
            <person name="Maruyama F."/>
            <person name="Fujisawa T."/>
            <person name="Togashi T."/>
            <person name="Yamamoto N."/>
            <person name="Seo M."/>
            <person name="Sato S."/>
            <person name="Yamada T."/>
            <person name="Mori H."/>
            <person name="Tajima N."/>
            <person name="Moriyama T."/>
            <person name="Ikeuchi M."/>
            <person name="Watanabe M."/>
            <person name="Wada H."/>
            <person name="Kobayashi K."/>
            <person name="Saito M."/>
            <person name="Masuda T."/>
            <person name="Sasaki-Sekimoto Y."/>
            <person name="Mashiguchi K."/>
            <person name="Awai K."/>
            <person name="Shimojima M."/>
            <person name="Masuda S."/>
            <person name="Iwai M."/>
            <person name="Nobusawa T."/>
            <person name="Narise T."/>
            <person name="Kondo S."/>
            <person name="Saito H."/>
            <person name="Sato R."/>
            <person name="Murakawa M."/>
            <person name="Ihara Y."/>
            <person name="Oshima-Yamada Y."/>
            <person name="Ohtaka K."/>
            <person name="Satoh M."/>
            <person name="Sonobe K."/>
            <person name="Ishii M."/>
            <person name="Ohtani R."/>
            <person name="Kanamori-Sato M."/>
            <person name="Honoki R."/>
            <person name="Miyazaki D."/>
            <person name="Mochizuki H."/>
            <person name="Umetsu J."/>
            <person name="Higashi K."/>
            <person name="Shibata D."/>
            <person name="Kamiya Y."/>
            <person name="Sato N."/>
            <person name="Nakamura Y."/>
            <person name="Tabata S."/>
            <person name="Ida S."/>
            <person name="Kurokawa K."/>
            <person name="Ohta H."/>
        </authorList>
    </citation>
    <scope>NUCLEOTIDE SEQUENCE [LARGE SCALE GENOMIC DNA]</scope>
    <source>
        <strain evidence="3 4">NIES-2285</strain>
    </source>
</reference>
<feature type="transmembrane region" description="Helical" evidence="2">
    <location>
        <begin position="371"/>
        <end position="391"/>
    </location>
</feature>
<keyword evidence="2" id="KW-1133">Transmembrane helix</keyword>
<name>A0A1Y1I8Q0_KLENI</name>
<dbReference type="Proteomes" id="UP000054558">
    <property type="component" value="Unassembled WGS sequence"/>
</dbReference>
<dbReference type="EMBL" id="DF237168">
    <property type="protein sequence ID" value="GAQ85087.1"/>
    <property type="molecule type" value="Genomic_DNA"/>
</dbReference>
<protein>
    <submittedName>
        <fullName evidence="3">Uncharacterized protein</fullName>
    </submittedName>
</protein>
<dbReference type="AlphaFoldDB" id="A0A1Y1I8Q0"/>
<keyword evidence="4" id="KW-1185">Reference proteome</keyword>
<feature type="transmembrane region" description="Helical" evidence="2">
    <location>
        <begin position="12"/>
        <end position="39"/>
    </location>
</feature>
<proteinExistence type="predicted"/>
<feature type="region of interest" description="Disordered" evidence="1">
    <location>
        <begin position="192"/>
        <end position="211"/>
    </location>
</feature>
<keyword evidence="2" id="KW-0812">Transmembrane</keyword>
<gene>
    <name evidence="3" type="ORF">KFL_002190390</name>
</gene>
<keyword evidence="2" id="KW-0472">Membrane</keyword>